<accession>A0A7C4AGN6</accession>
<dbReference type="EMBL" id="DSRP01000348">
    <property type="protein sequence ID" value="HGG92300.1"/>
    <property type="molecule type" value="Genomic_DNA"/>
</dbReference>
<organism evidence="1">
    <name type="scientific">Fundidesulfovibrio putealis</name>
    <dbReference type="NCBI Taxonomy" id="270496"/>
    <lineage>
        <taxon>Bacteria</taxon>
        <taxon>Pseudomonadati</taxon>
        <taxon>Thermodesulfobacteriota</taxon>
        <taxon>Desulfovibrionia</taxon>
        <taxon>Desulfovibrionales</taxon>
        <taxon>Desulfovibrionaceae</taxon>
        <taxon>Fundidesulfovibrio</taxon>
    </lineage>
</organism>
<proteinExistence type="predicted"/>
<evidence type="ECO:0000313" key="1">
    <source>
        <dbReference type="EMBL" id="HGG92300.1"/>
    </source>
</evidence>
<name>A0A7C4AGN6_9BACT</name>
<dbReference type="PANTHER" id="PTHR43428">
    <property type="entry name" value="ARSENATE REDUCTASE"/>
    <property type="match status" value="1"/>
</dbReference>
<sequence>MAEAGLDISNQKPKGVFDLFKAGRIFDYVVTVCDDAREGQCPVFPGVTRRLHIPFTDPAALTGSHEDMMAQLRTIRDAIRDKVAELIAEWDHGQGSRNKD</sequence>
<dbReference type="CDD" id="cd16345">
    <property type="entry name" value="LMWP_ArsC"/>
    <property type="match status" value="1"/>
</dbReference>
<dbReference type="PANTHER" id="PTHR43428:SF1">
    <property type="entry name" value="ARSENATE REDUCTASE"/>
    <property type="match status" value="1"/>
</dbReference>
<dbReference type="SUPFAM" id="SSF52788">
    <property type="entry name" value="Phosphotyrosine protein phosphatases I"/>
    <property type="match status" value="1"/>
</dbReference>
<reference evidence="1" key="1">
    <citation type="journal article" date="2020" name="mSystems">
        <title>Genome- and Community-Level Interaction Insights into Carbon Utilization and Element Cycling Functions of Hydrothermarchaeota in Hydrothermal Sediment.</title>
        <authorList>
            <person name="Zhou Z."/>
            <person name="Liu Y."/>
            <person name="Xu W."/>
            <person name="Pan J."/>
            <person name="Luo Z.H."/>
            <person name="Li M."/>
        </authorList>
    </citation>
    <scope>NUCLEOTIDE SEQUENCE [LARGE SCALE GENOMIC DNA]</scope>
    <source>
        <strain evidence="1">SpSt-413</strain>
    </source>
</reference>
<dbReference type="InterPro" id="IPR036196">
    <property type="entry name" value="Ptyr_pPase_sf"/>
</dbReference>
<dbReference type="AlphaFoldDB" id="A0A7C4AGN6"/>
<gene>
    <name evidence="1" type="ORF">ENR59_05035</name>
</gene>
<protein>
    <submittedName>
        <fullName evidence="1">Arsenate reductase ArsC</fullName>
    </submittedName>
</protein>
<comment type="caution">
    <text evidence="1">The sequence shown here is derived from an EMBL/GenBank/DDBJ whole genome shotgun (WGS) entry which is preliminary data.</text>
</comment>
<dbReference type="Gene3D" id="3.40.50.2300">
    <property type="match status" value="1"/>
</dbReference>